<feature type="compositionally biased region" description="Basic residues" evidence="1">
    <location>
        <begin position="89"/>
        <end position="100"/>
    </location>
</feature>
<proteinExistence type="predicted"/>
<dbReference type="AlphaFoldDB" id="U1N7N0"/>
<name>U1N7N0_9EURY</name>
<evidence type="ECO:0000313" key="3">
    <source>
        <dbReference type="Proteomes" id="UP000030649"/>
    </source>
</evidence>
<reference evidence="2 3" key="1">
    <citation type="journal article" date="2013" name="PLoS ONE">
        <title>Assembly-driven community genomics of a hypersaline microbial ecosystem.</title>
        <authorList>
            <person name="Podell S."/>
            <person name="Ugalde J.A."/>
            <person name="Narasingarao P."/>
            <person name="Banfield J.F."/>
            <person name="Heidelberg K.B."/>
            <person name="Allen E.E."/>
        </authorList>
    </citation>
    <scope>NUCLEOTIDE SEQUENCE [LARGE SCALE GENOMIC DNA]</scope>
    <source>
        <strain evidence="3">J07HQW1</strain>
    </source>
</reference>
<evidence type="ECO:0000256" key="1">
    <source>
        <dbReference type="SAM" id="MobiDB-lite"/>
    </source>
</evidence>
<protein>
    <submittedName>
        <fullName evidence="2">Uncharacterized protein</fullName>
    </submittedName>
</protein>
<gene>
    <name evidence="2" type="ORF">J07HQW1_02522</name>
</gene>
<evidence type="ECO:0000313" key="2">
    <source>
        <dbReference type="EMBL" id="ERG92478.1"/>
    </source>
</evidence>
<feature type="region of interest" description="Disordered" evidence="1">
    <location>
        <begin position="76"/>
        <end position="111"/>
    </location>
</feature>
<sequence length="111" mass="11911">MSLKKCHTQLSVVNNLGRGGPRLLYSLSRALALPVPQGNGMRVGGLYAPTRTDAPTVLVVGFCESRNSIRYRQLSPSHATRCSPCPTRSGRRGLAPRHTPHSYSGTAVPAD</sequence>
<organism evidence="2 3">
    <name type="scientific">Haloquadratum walsbyi J07HQW1</name>
    <dbReference type="NCBI Taxonomy" id="1238424"/>
    <lineage>
        <taxon>Archaea</taxon>
        <taxon>Methanobacteriati</taxon>
        <taxon>Methanobacteriota</taxon>
        <taxon>Stenosarchaea group</taxon>
        <taxon>Halobacteria</taxon>
        <taxon>Halobacteriales</taxon>
        <taxon>Haloferacaceae</taxon>
        <taxon>Haloquadratum</taxon>
    </lineage>
</organism>
<feature type="non-terminal residue" evidence="2">
    <location>
        <position position="111"/>
    </location>
</feature>
<dbReference type="HOGENOM" id="CLU_2163536_0_0_2"/>
<dbReference type="EMBL" id="KE356560">
    <property type="protein sequence ID" value="ERG92478.1"/>
    <property type="molecule type" value="Genomic_DNA"/>
</dbReference>
<dbReference type="Proteomes" id="UP000030649">
    <property type="component" value="Unassembled WGS sequence"/>
</dbReference>
<accession>U1N7N0</accession>